<keyword evidence="2" id="KW-1185">Reference proteome</keyword>
<dbReference type="EMBL" id="BJWL01000017">
    <property type="protein sequence ID" value="GFZ05313.1"/>
    <property type="molecule type" value="Genomic_DNA"/>
</dbReference>
<accession>A0A7J0G3F7</accession>
<organism evidence="1 2">
    <name type="scientific">Actinidia rufa</name>
    <dbReference type="NCBI Taxonomy" id="165716"/>
    <lineage>
        <taxon>Eukaryota</taxon>
        <taxon>Viridiplantae</taxon>
        <taxon>Streptophyta</taxon>
        <taxon>Embryophyta</taxon>
        <taxon>Tracheophyta</taxon>
        <taxon>Spermatophyta</taxon>
        <taxon>Magnoliopsida</taxon>
        <taxon>eudicotyledons</taxon>
        <taxon>Gunneridae</taxon>
        <taxon>Pentapetalae</taxon>
        <taxon>asterids</taxon>
        <taxon>Ericales</taxon>
        <taxon>Actinidiaceae</taxon>
        <taxon>Actinidia</taxon>
    </lineage>
</organism>
<evidence type="ECO:0000313" key="1">
    <source>
        <dbReference type="EMBL" id="GFZ05313.1"/>
    </source>
</evidence>
<evidence type="ECO:0000313" key="2">
    <source>
        <dbReference type="Proteomes" id="UP000585474"/>
    </source>
</evidence>
<reference evidence="1 2" key="1">
    <citation type="submission" date="2019-07" db="EMBL/GenBank/DDBJ databases">
        <title>De Novo Assembly of kiwifruit Actinidia rufa.</title>
        <authorList>
            <person name="Sugita-Konishi S."/>
            <person name="Sato K."/>
            <person name="Mori E."/>
            <person name="Abe Y."/>
            <person name="Kisaki G."/>
            <person name="Hamano K."/>
            <person name="Suezawa K."/>
            <person name="Otani M."/>
            <person name="Fukuda T."/>
            <person name="Manabe T."/>
            <person name="Gomi K."/>
            <person name="Tabuchi M."/>
            <person name="Akimitsu K."/>
            <person name="Kataoka I."/>
        </authorList>
    </citation>
    <scope>NUCLEOTIDE SEQUENCE [LARGE SCALE GENOMIC DNA]</scope>
    <source>
        <strain evidence="2">cv. Fuchu</strain>
    </source>
</reference>
<sequence>MLSPSEGFRRVLYTENILLSWGFIPNKGSSEVGGSPALVYRFRQRSPNQIGGLRASSEVNETWRTSSEVVGPVRSFVEGRRDLEKSDRGRIAPRRAFFLAMRHRAFGYGARLWIWRAPISCRLSSPQARLYSAPRRALRLGARLFAPLTILVKTNPRVYTNLTNLHRANFCSLSSTFLDRRYWSSQDEGGVPQIVEPLEPCESGDEFEEEWDPIDAPYM</sequence>
<proteinExistence type="predicted"/>
<comment type="caution">
    <text evidence="1">The sequence shown here is derived from an EMBL/GenBank/DDBJ whole genome shotgun (WGS) entry which is preliminary data.</text>
</comment>
<name>A0A7J0G3F7_9ERIC</name>
<dbReference type="AlphaFoldDB" id="A0A7J0G3F7"/>
<gene>
    <name evidence="1" type="ORF">Acr_17g0008850</name>
</gene>
<protein>
    <submittedName>
        <fullName evidence="1">Uncharacterized protein</fullName>
    </submittedName>
</protein>
<dbReference type="Proteomes" id="UP000585474">
    <property type="component" value="Unassembled WGS sequence"/>
</dbReference>